<name>A0ABV0FXE6_9BURK</name>
<keyword evidence="3" id="KW-1185">Reference proteome</keyword>
<dbReference type="Gene3D" id="2.60.40.3230">
    <property type="match status" value="1"/>
</dbReference>
<sequence length="131" mass="14226">MNRRILSLAAAACVAMLATALPAQADDDTTSPAIAAKLALRGKPNGVKVAEMRLVRKADVLVVQADLYNVTKKNRTVFYRFRWLDSDGSQVGDGEAWKQLPVMGEQTQTIKGVAPTSAVVDLRLEMNVEIN</sequence>
<dbReference type="InterPro" id="IPR010824">
    <property type="entry name" value="DUF1425"/>
</dbReference>
<evidence type="ECO:0000313" key="3">
    <source>
        <dbReference type="Proteomes" id="UP001495147"/>
    </source>
</evidence>
<organism evidence="2 3">
    <name type="scientific">Roseateles paludis</name>
    <dbReference type="NCBI Taxonomy" id="3145238"/>
    <lineage>
        <taxon>Bacteria</taxon>
        <taxon>Pseudomonadati</taxon>
        <taxon>Pseudomonadota</taxon>
        <taxon>Betaproteobacteria</taxon>
        <taxon>Burkholderiales</taxon>
        <taxon>Sphaerotilaceae</taxon>
        <taxon>Roseateles</taxon>
    </lineage>
</organism>
<dbReference type="EMBL" id="JBDPZD010000001">
    <property type="protein sequence ID" value="MEO3690599.1"/>
    <property type="molecule type" value="Genomic_DNA"/>
</dbReference>
<proteinExistence type="predicted"/>
<accession>A0ABV0FXE6</accession>
<feature type="signal peptide" evidence="1">
    <location>
        <begin position="1"/>
        <end position="25"/>
    </location>
</feature>
<comment type="caution">
    <text evidence="2">The sequence shown here is derived from an EMBL/GenBank/DDBJ whole genome shotgun (WGS) entry which is preliminary data.</text>
</comment>
<feature type="chain" id="PRO_5045649583" evidence="1">
    <location>
        <begin position="26"/>
        <end position="131"/>
    </location>
</feature>
<gene>
    <name evidence="2" type="ORF">ABDJ85_03910</name>
</gene>
<reference evidence="2 3" key="1">
    <citation type="submission" date="2024-05" db="EMBL/GenBank/DDBJ databases">
        <title>Roseateles sp. DJS-2-20 16S ribosomal RNA gene Genome sequencing and assembly.</title>
        <authorList>
            <person name="Woo H."/>
        </authorList>
    </citation>
    <scope>NUCLEOTIDE SEQUENCE [LARGE SCALE GENOMIC DNA]</scope>
    <source>
        <strain evidence="2 3">DJS-2-20</strain>
    </source>
</reference>
<dbReference type="RefSeq" id="WP_347703424.1">
    <property type="nucleotide sequence ID" value="NZ_JBDPZD010000001.1"/>
</dbReference>
<dbReference type="InterPro" id="IPR038483">
    <property type="entry name" value="YcfL-like_sf"/>
</dbReference>
<protein>
    <submittedName>
        <fullName evidence="2">YcfL family protein</fullName>
    </submittedName>
</protein>
<evidence type="ECO:0000313" key="2">
    <source>
        <dbReference type="EMBL" id="MEO3690599.1"/>
    </source>
</evidence>
<dbReference type="Proteomes" id="UP001495147">
    <property type="component" value="Unassembled WGS sequence"/>
</dbReference>
<keyword evidence="1" id="KW-0732">Signal</keyword>
<dbReference type="CDD" id="cd09030">
    <property type="entry name" value="DUF1425"/>
    <property type="match status" value="1"/>
</dbReference>
<dbReference type="Pfam" id="PF07233">
    <property type="entry name" value="DUF1425"/>
    <property type="match status" value="1"/>
</dbReference>
<evidence type="ECO:0000256" key="1">
    <source>
        <dbReference type="SAM" id="SignalP"/>
    </source>
</evidence>